<dbReference type="FunFam" id="3.30.430.20:FF:000003">
    <property type="entry name" value="Cysteine-rich RLK (RECEPTOR-like protein kinase) 10"/>
    <property type="match status" value="1"/>
</dbReference>
<dbReference type="PANTHER" id="PTHR32099:SF92">
    <property type="entry name" value="CYSTEINE-RICH RECEPTOR-LIKE PROTEIN KINASE 11"/>
    <property type="match status" value="1"/>
</dbReference>
<dbReference type="EMBL" id="CM018052">
    <property type="protein sequence ID" value="KAA8515456.1"/>
    <property type="molecule type" value="Genomic_DNA"/>
</dbReference>
<organism evidence="6 7">
    <name type="scientific">Nyssa sinensis</name>
    <dbReference type="NCBI Taxonomy" id="561372"/>
    <lineage>
        <taxon>Eukaryota</taxon>
        <taxon>Viridiplantae</taxon>
        <taxon>Streptophyta</taxon>
        <taxon>Embryophyta</taxon>
        <taxon>Tracheophyta</taxon>
        <taxon>Spermatophyta</taxon>
        <taxon>Magnoliopsida</taxon>
        <taxon>eudicotyledons</taxon>
        <taxon>Gunneridae</taxon>
        <taxon>Pentapetalae</taxon>
        <taxon>asterids</taxon>
        <taxon>Cornales</taxon>
        <taxon>Nyssaceae</taxon>
        <taxon>Nyssa</taxon>
    </lineage>
</organism>
<evidence type="ECO:0000313" key="7">
    <source>
        <dbReference type="Proteomes" id="UP000325577"/>
    </source>
</evidence>
<evidence type="ECO:0000256" key="4">
    <source>
        <dbReference type="SAM" id="SignalP"/>
    </source>
</evidence>
<keyword evidence="3" id="KW-0472">Membrane</keyword>
<evidence type="ECO:0000259" key="5">
    <source>
        <dbReference type="PROSITE" id="PS51473"/>
    </source>
</evidence>
<dbReference type="Gene3D" id="3.30.200.20">
    <property type="entry name" value="Phosphorylase Kinase, domain 1"/>
    <property type="match status" value="1"/>
</dbReference>
<name>A0A5J4ZCJ7_9ASTE</name>
<gene>
    <name evidence="6" type="ORF">F0562_018933</name>
</gene>
<protein>
    <recommendedName>
        <fullName evidence="5">Gnk2-homologous domain-containing protein</fullName>
    </recommendedName>
</protein>
<dbReference type="InterPro" id="IPR002902">
    <property type="entry name" value="GNK2"/>
</dbReference>
<dbReference type="AlphaFoldDB" id="A0A5J4ZCJ7"/>
<evidence type="ECO:0000256" key="1">
    <source>
        <dbReference type="ARBA" id="ARBA00022729"/>
    </source>
</evidence>
<evidence type="ECO:0000256" key="2">
    <source>
        <dbReference type="ARBA" id="ARBA00022737"/>
    </source>
</evidence>
<dbReference type="SUPFAM" id="SSF56112">
    <property type="entry name" value="Protein kinase-like (PK-like)"/>
    <property type="match status" value="1"/>
</dbReference>
<dbReference type="InterPro" id="IPR011009">
    <property type="entry name" value="Kinase-like_dom_sf"/>
</dbReference>
<reference evidence="6 7" key="1">
    <citation type="submission" date="2019-09" db="EMBL/GenBank/DDBJ databases">
        <title>A chromosome-level genome assembly of the Chinese tupelo Nyssa sinensis.</title>
        <authorList>
            <person name="Yang X."/>
            <person name="Kang M."/>
            <person name="Yang Y."/>
            <person name="Xiong H."/>
            <person name="Wang M."/>
            <person name="Zhang Z."/>
            <person name="Wang Z."/>
            <person name="Wu H."/>
            <person name="Ma T."/>
            <person name="Liu J."/>
            <person name="Xi Z."/>
        </authorList>
    </citation>
    <scope>NUCLEOTIDE SEQUENCE [LARGE SCALE GENOMIC DNA]</scope>
    <source>
        <strain evidence="6">J267</strain>
        <tissue evidence="6">Leaf</tissue>
    </source>
</reference>
<dbReference type="Pfam" id="PF01657">
    <property type="entry name" value="Stress-antifung"/>
    <property type="match status" value="1"/>
</dbReference>
<dbReference type="CDD" id="cd23509">
    <property type="entry name" value="Gnk2-like"/>
    <property type="match status" value="1"/>
</dbReference>
<proteinExistence type="predicted"/>
<feature type="chain" id="PRO_5023817594" description="Gnk2-homologous domain-containing protein" evidence="4">
    <location>
        <begin position="19"/>
        <end position="309"/>
    </location>
</feature>
<keyword evidence="3" id="KW-1133">Transmembrane helix</keyword>
<keyword evidence="7" id="KW-1185">Reference proteome</keyword>
<accession>A0A5J4ZCJ7</accession>
<keyword evidence="1 4" id="KW-0732">Signal</keyword>
<dbReference type="PROSITE" id="PS51473">
    <property type="entry name" value="GNK2"/>
    <property type="match status" value="1"/>
</dbReference>
<dbReference type="Proteomes" id="UP000325577">
    <property type="component" value="Linkage Group LG9"/>
</dbReference>
<feature type="domain" description="Gnk2-homologous" evidence="5">
    <location>
        <begin position="22"/>
        <end position="128"/>
    </location>
</feature>
<evidence type="ECO:0000313" key="6">
    <source>
        <dbReference type="EMBL" id="KAA8515456.1"/>
    </source>
</evidence>
<dbReference type="OrthoDB" id="4062651at2759"/>
<keyword evidence="3" id="KW-0812">Transmembrane</keyword>
<dbReference type="PANTHER" id="PTHR32099">
    <property type="entry name" value="CYSTEINE-RICH REPEAT SECRETORY PROTEIN"/>
    <property type="match status" value="1"/>
</dbReference>
<sequence>MGCSTLLVFLSCILPSLCLRLSTAQFCSNTVGNFTTNSTYAKNRNLMLSSLPSNATASGGFYTGTIGQGSDTVYALAMCRGDLSSENCFNCIDTPSQAIMKNCPNQKEAVDWPPVDPRCIARCSNRSFFGILDNIYPGYNVYITSDITTNVDDFDVALNSLIDNLLVRAARGSSILKFATGNGRSTSQTIVIVVVSIVISLVLVALAACAILRLRKPKKNLEGIQEKNFCFYLKLSWTVNCQKLIAMFSSIRRGEDVSKNEESLRFDFGTIRVATNDFSDTNKLGQGGFGLVYKVTINKHSCINCHHEK</sequence>
<dbReference type="InterPro" id="IPR038408">
    <property type="entry name" value="GNK2_sf"/>
</dbReference>
<evidence type="ECO:0000256" key="3">
    <source>
        <dbReference type="SAM" id="Phobius"/>
    </source>
</evidence>
<dbReference type="Gene3D" id="3.30.430.20">
    <property type="entry name" value="Gnk2 domain, C-X8-C-X2-C motif"/>
    <property type="match status" value="1"/>
</dbReference>
<feature type="signal peptide" evidence="4">
    <location>
        <begin position="1"/>
        <end position="18"/>
    </location>
</feature>
<keyword evidence="2" id="KW-0677">Repeat</keyword>
<feature type="transmembrane region" description="Helical" evidence="3">
    <location>
        <begin position="190"/>
        <end position="212"/>
    </location>
</feature>